<comment type="caution">
    <text evidence="1">The sequence shown here is derived from an EMBL/GenBank/DDBJ whole genome shotgun (WGS) entry which is preliminary data.</text>
</comment>
<dbReference type="Proteomes" id="UP000797356">
    <property type="component" value="Chromosome 16"/>
</dbReference>
<proteinExistence type="predicted"/>
<sequence>MVHEDFLVLQNSDFFQLCEKDLRLKGKKLELSDDLKIEFNWQHLATIMVAQRALARLKDTWKIIQVDMWRLDKHDSLE</sequence>
<reference evidence="1" key="1">
    <citation type="journal article" date="2017" name="Gigascience">
        <title>The genome draft of coconut (Cocos nucifera).</title>
        <authorList>
            <person name="Xiao Y."/>
            <person name="Xu P."/>
            <person name="Fan H."/>
            <person name="Baudouin L."/>
            <person name="Xia W."/>
            <person name="Bocs S."/>
            <person name="Xu J."/>
            <person name="Li Q."/>
            <person name="Guo A."/>
            <person name="Zhou L."/>
            <person name="Li J."/>
            <person name="Wu Y."/>
            <person name="Ma Z."/>
            <person name="Armero A."/>
            <person name="Issali A.E."/>
            <person name="Liu N."/>
            <person name="Peng M."/>
            <person name="Yang Y."/>
        </authorList>
    </citation>
    <scope>NUCLEOTIDE SEQUENCE</scope>
    <source>
        <tissue evidence="1">Spear leaf of Hainan Tall coconut</tissue>
    </source>
</reference>
<dbReference type="AlphaFoldDB" id="A0A8K0IZ44"/>
<evidence type="ECO:0000313" key="2">
    <source>
        <dbReference type="Proteomes" id="UP000797356"/>
    </source>
</evidence>
<evidence type="ECO:0000313" key="1">
    <source>
        <dbReference type="EMBL" id="KAG1371657.1"/>
    </source>
</evidence>
<keyword evidence="2" id="KW-1185">Reference proteome</keyword>
<accession>A0A8K0IZ44</accession>
<organism evidence="1 2">
    <name type="scientific">Cocos nucifera</name>
    <name type="common">Coconut palm</name>
    <dbReference type="NCBI Taxonomy" id="13894"/>
    <lineage>
        <taxon>Eukaryota</taxon>
        <taxon>Viridiplantae</taxon>
        <taxon>Streptophyta</taxon>
        <taxon>Embryophyta</taxon>
        <taxon>Tracheophyta</taxon>
        <taxon>Spermatophyta</taxon>
        <taxon>Magnoliopsida</taxon>
        <taxon>Liliopsida</taxon>
        <taxon>Arecaceae</taxon>
        <taxon>Arecoideae</taxon>
        <taxon>Cocoseae</taxon>
        <taxon>Attaleinae</taxon>
        <taxon>Cocos</taxon>
    </lineage>
</organism>
<dbReference type="OrthoDB" id="2668416at2759"/>
<gene>
    <name evidence="1" type="ORF">COCNU_16G007510</name>
</gene>
<protein>
    <submittedName>
        <fullName evidence="1">Uncharacterized protein</fullName>
    </submittedName>
</protein>
<dbReference type="EMBL" id="CM017887">
    <property type="protein sequence ID" value="KAG1371657.1"/>
    <property type="molecule type" value="Genomic_DNA"/>
</dbReference>
<name>A0A8K0IZ44_COCNU</name>
<reference evidence="1" key="2">
    <citation type="submission" date="2019-07" db="EMBL/GenBank/DDBJ databases">
        <authorList>
            <person name="Yang Y."/>
            <person name="Bocs S."/>
            <person name="Baudouin L."/>
        </authorList>
    </citation>
    <scope>NUCLEOTIDE SEQUENCE</scope>
    <source>
        <tissue evidence="1">Spear leaf of Hainan Tall coconut</tissue>
    </source>
</reference>